<dbReference type="EMBL" id="CM045771">
    <property type="protein sequence ID" value="KAI7987467.1"/>
    <property type="molecule type" value="Genomic_DNA"/>
</dbReference>
<gene>
    <name evidence="1" type="ORF">LOK49_LG13G00676</name>
</gene>
<organism evidence="1 2">
    <name type="scientific">Camellia lanceoleosa</name>
    <dbReference type="NCBI Taxonomy" id="1840588"/>
    <lineage>
        <taxon>Eukaryota</taxon>
        <taxon>Viridiplantae</taxon>
        <taxon>Streptophyta</taxon>
        <taxon>Embryophyta</taxon>
        <taxon>Tracheophyta</taxon>
        <taxon>Spermatophyta</taxon>
        <taxon>Magnoliopsida</taxon>
        <taxon>eudicotyledons</taxon>
        <taxon>Gunneridae</taxon>
        <taxon>Pentapetalae</taxon>
        <taxon>asterids</taxon>
        <taxon>Ericales</taxon>
        <taxon>Theaceae</taxon>
        <taxon>Camellia</taxon>
    </lineage>
</organism>
<proteinExistence type="predicted"/>
<comment type="caution">
    <text evidence="1">The sequence shown here is derived from an EMBL/GenBank/DDBJ whole genome shotgun (WGS) entry which is preliminary data.</text>
</comment>
<sequence>MEAQAEVSVLSNEKESSIAKLSTCEMERNQLLYAHDKLKEKNGSLERELENCLEFGKEFEAKIISLELELESVKAILQSWNACSQSMDVDLGAQQMISAQGVVGIIKGHVSPSKALTSKDKSTEDFKARARGCVAVEEQGIVE</sequence>
<name>A0ACC0FH99_9ERIC</name>
<evidence type="ECO:0000313" key="2">
    <source>
        <dbReference type="Proteomes" id="UP001060215"/>
    </source>
</evidence>
<keyword evidence="2" id="KW-1185">Reference proteome</keyword>
<reference evidence="1 2" key="1">
    <citation type="journal article" date="2022" name="Plant J.">
        <title>Chromosome-level genome of Camellia lanceoleosa provides a valuable resource for understanding genome evolution and self-incompatibility.</title>
        <authorList>
            <person name="Gong W."/>
            <person name="Xiao S."/>
            <person name="Wang L."/>
            <person name="Liao Z."/>
            <person name="Chang Y."/>
            <person name="Mo W."/>
            <person name="Hu G."/>
            <person name="Li W."/>
            <person name="Zhao G."/>
            <person name="Zhu H."/>
            <person name="Hu X."/>
            <person name="Ji K."/>
            <person name="Xiang X."/>
            <person name="Song Q."/>
            <person name="Yuan D."/>
            <person name="Jin S."/>
            <person name="Zhang L."/>
        </authorList>
    </citation>
    <scope>NUCLEOTIDE SEQUENCE [LARGE SCALE GENOMIC DNA]</scope>
    <source>
        <strain evidence="1">SQ_2022a</strain>
    </source>
</reference>
<evidence type="ECO:0000313" key="1">
    <source>
        <dbReference type="EMBL" id="KAI7987467.1"/>
    </source>
</evidence>
<dbReference type="Proteomes" id="UP001060215">
    <property type="component" value="Chromosome 14"/>
</dbReference>
<protein>
    <submittedName>
        <fullName evidence="1">Uncharacterized protein</fullName>
    </submittedName>
</protein>
<accession>A0ACC0FH99</accession>